<evidence type="ECO:0000313" key="4">
    <source>
        <dbReference type="Proteomes" id="UP000690515"/>
    </source>
</evidence>
<dbReference type="Pfam" id="PF22599">
    <property type="entry name" value="SecDF_P1_head"/>
    <property type="match status" value="1"/>
</dbReference>
<comment type="caution">
    <text evidence="3">The sequence shown here is derived from an EMBL/GenBank/DDBJ whole genome shotgun (WGS) entry which is preliminary data.</text>
</comment>
<dbReference type="InterPro" id="IPR054384">
    <property type="entry name" value="SecDF_P1_head"/>
</dbReference>
<proteinExistence type="predicted"/>
<keyword evidence="1" id="KW-0732">Signal</keyword>
<dbReference type="Gene3D" id="3.30.1360.200">
    <property type="match status" value="1"/>
</dbReference>
<keyword evidence="4" id="KW-1185">Reference proteome</keyword>
<feature type="signal peptide" evidence="1">
    <location>
        <begin position="1"/>
        <end position="21"/>
    </location>
</feature>
<feature type="domain" description="SecDF P1 head subdomain" evidence="2">
    <location>
        <begin position="31"/>
        <end position="115"/>
    </location>
</feature>
<evidence type="ECO:0000256" key="1">
    <source>
        <dbReference type="SAM" id="SignalP"/>
    </source>
</evidence>
<dbReference type="EMBL" id="JAGSOY010000037">
    <property type="protein sequence ID" value="MBU2712405.1"/>
    <property type="molecule type" value="Genomic_DNA"/>
</dbReference>
<feature type="chain" id="PRO_5046937527" description="SecDF P1 head subdomain domain-containing protein" evidence="1">
    <location>
        <begin position="22"/>
        <end position="124"/>
    </location>
</feature>
<sequence length="124" mass="13626">MQKFGLLYIGLLWCLSSVVQADIAFRVNGEDLVANNDDVLFAELNKDNFNGPVIDIELSDEFGQKLAHFTRKHLGQRMSISIDGTLVSAGTKIREKIGQKLTVTGLSEQEASRIVQSLLTASES</sequence>
<organism evidence="3 4">
    <name type="scientific">Zooshikella harenae</name>
    <dbReference type="NCBI Taxonomy" id="2827238"/>
    <lineage>
        <taxon>Bacteria</taxon>
        <taxon>Pseudomonadati</taxon>
        <taxon>Pseudomonadota</taxon>
        <taxon>Gammaproteobacteria</taxon>
        <taxon>Oceanospirillales</taxon>
        <taxon>Zooshikellaceae</taxon>
        <taxon>Zooshikella</taxon>
    </lineage>
</organism>
<gene>
    <name evidence="3" type="ORF">KCG35_15165</name>
</gene>
<reference evidence="3 4" key="1">
    <citation type="submission" date="2021-04" db="EMBL/GenBank/DDBJ databases">
        <authorList>
            <person name="Pira H."/>
            <person name="Risdian C."/>
            <person name="Wink J."/>
        </authorList>
    </citation>
    <scope>NUCLEOTIDE SEQUENCE [LARGE SCALE GENOMIC DNA]</scope>
    <source>
        <strain evidence="3 4">WH53</strain>
    </source>
</reference>
<accession>A0ABS5ZEK5</accession>
<name>A0ABS5ZEK5_9GAMM</name>
<evidence type="ECO:0000259" key="2">
    <source>
        <dbReference type="Pfam" id="PF22599"/>
    </source>
</evidence>
<dbReference type="RefSeq" id="WP_215820633.1">
    <property type="nucleotide sequence ID" value="NZ_JAGSOY010000037.1"/>
</dbReference>
<protein>
    <recommendedName>
        <fullName evidence="2">SecDF P1 head subdomain domain-containing protein</fullName>
    </recommendedName>
</protein>
<dbReference type="Proteomes" id="UP000690515">
    <property type="component" value="Unassembled WGS sequence"/>
</dbReference>
<evidence type="ECO:0000313" key="3">
    <source>
        <dbReference type="EMBL" id="MBU2712405.1"/>
    </source>
</evidence>